<evidence type="ECO:0000313" key="2">
    <source>
        <dbReference type="Proteomes" id="UP000054805"/>
    </source>
</evidence>
<proteinExistence type="predicted"/>
<reference evidence="1 2" key="1">
    <citation type="submission" date="2015-01" db="EMBL/GenBank/DDBJ databases">
        <title>Evolution of Trichinella species and genotypes.</title>
        <authorList>
            <person name="Korhonen P.K."/>
            <person name="Edoardo P."/>
            <person name="Giuseppe L.R."/>
            <person name="Gasser R.B."/>
        </authorList>
    </citation>
    <scope>NUCLEOTIDE SEQUENCE [LARGE SCALE GENOMIC DNA]</scope>
    <source>
        <strain evidence="1">ISS588</strain>
    </source>
</reference>
<accession>A0A0V1J4N3</accession>
<dbReference type="EMBL" id="JYDS01000040">
    <property type="protein sequence ID" value="KRZ29903.1"/>
    <property type="molecule type" value="Genomic_DNA"/>
</dbReference>
<sequence length="115" mass="13206">MGEMAVDLPIELNNELSMRVNGQKCQGRLFSTTAARGGFSPWKIVDMHLHWVCEQFRVDTPRSVYKMLENMTQFQGNIGFLLFNDNDDDLAFAFAKYCSNLDGQKMCNLNKENPF</sequence>
<organism evidence="1 2">
    <name type="scientific">Trichinella pseudospiralis</name>
    <name type="common">Parasitic roundworm</name>
    <dbReference type="NCBI Taxonomy" id="6337"/>
    <lineage>
        <taxon>Eukaryota</taxon>
        <taxon>Metazoa</taxon>
        <taxon>Ecdysozoa</taxon>
        <taxon>Nematoda</taxon>
        <taxon>Enoplea</taxon>
        <taxon>Dorylaimia</taxon>
        <taxon>Trichinellida</taxon>
        <taxon>Trichinellidae</taxon>
        <taxon>Trichinella</taxon>
    </lineage>
</organism>
<comment type="caution">
    <text evidence="1">The sequence shown here is derived from an EMBL/GenBank/DDBJ whole genome shotgun (WGS) entry which is preliminary data.</text>
</comment>
<gene>
    <name evidence="1" type="ORF">T4B_13167</name>
</gene>
<dbReference type="AlphaFoldDB" id="A0A0V1J4N3"/>
<name>A0A0V1J4N3_TRIPS</name>
<keyword evidence="2" id="KW-1185">Reference proteome</keyword>
<protein>
    <submittedName>
        <fullName evidence="1">Uncharacterized protein</fullName>
    </submittedName>
</protein>
<dbReference type="Proteomes" id="UP000054805">
    <property type="component" value="Unassembled WGS sequence"/>
</dbReference>
<evidence type="ECO:0000313" key="1">
    <source>
        <dbReference type="EMBL" id="KRZ29903.1"/>
    </source>
</evidence>